<name>A0A4Y2A982_ARAVE</name>
<evidence type="ECO:0000313" key="2">
    <source>
        <dbReference type="EMBL" id="GBL76318.1"/>
    </source>
</evidence>
<protein>
    <submittedName>
        <fullName evidence="2">Uncharacterized protein</fullName>
    </submittedName>
</protein>
<feature type="compositionally biased region" description="Basic and acidic residues" evidence="1">
    <location>
        <begin position="160"/>
        <end position="175"/>
    </location>
</feature>
<feature type="region of interest" description="Disordered" evidence="1">
    <location>
        <begin position="155"/>
        <end position="206"/>
    </location>
</feature>
<evidence type="ECO:0000313" key="3">
    <source>
        <dbReference type="Proteomes" id="UP000499080"/>
    </source>
</evidence>
<feature type="region of interest" description="Disordered" evidence="1">
    <location>
        <begin position="99"/>
        <end position="126"/>
    </location>
</feature>
<reference evidence="2 3" key="1">
    <citation type="journal article" date="2019" name="Sci. Rep.">
        <title>Orb-weaving spider Araneus ventricosus genome elucidates the spidroin gene catalogue.</title>
        <authorList>
            <person name="Kono N."/>
            <person name="Nakamura H."/>
            <person name="Ohtoshi R."/>
            <person name="Moran D.A.P."/>
            <person name="Shinohara A."/>
            <person name="Yoshida Y."/>
            <person name="Fujiwara M."/>
            <person name="Mori M."/>
            <person name="Tomita M."/>
            <person name="Arakawa K."/>
        </authorList>
    </citation>
    <scope>NUCLEOTIDE SEQUENCE [LARGE SCALE GENOMIC DNA]</scope>
</reference>
<sequence length="206" mass="24103">MKSTQEWYFEQDGASSHYCLVMRTCLDGILVNKWLGRKRINRDNIPPPTRSTDLKAIQDCLSTGEVPDTTLPQNTIVVQSLKDLGIEVSPDNLHLYHGKAVLPEGGRQGRSAHRRREERKKPKNNEIEDCHTWHNAGWREKPKKQKNKEIADCQTWHNVARREEPKKSEEQRNSRLSDMAQRSQERRAKEIRRTKEWSIGKTRRVT</sequence>
<dbReference type="Proteomes" id="UP000499080">
    <property type="component" value="Unassembled WGS sequence"/>
</dbReference>
<dbReference type="EMBL" id="BGPR01000009">
    <property type="protein sequence ID" value="GBL76318.1"/>
    <property type="molecule type" value="Genomic_DNA"/>
</dbReference>
<dbReference type="AlphaFoldDB" id="A0A4Y2A982"/>
<accession>A0A4Y2A982</accession>
<proteinExistence type="predicted"/>
<dbReference type="OrthoDB" id="6473381at2759"/>
<gene>
    <name evidence="2" type="ORF">AVEN_234562_1</name>
</gene>
<keyword evidence="3" id="KW-1185">Reference proteome</keyword>
<feature type="compositionally biased region" description="Basic and acidic residues" evidence="1">
    <location>
        <begin position="183"/>
        <end position="198"/>
    </location>
</feature>
<comment type="caution">
    <text evidence="2">The sequence shown here is derived from an EMBL/GenBank/DDBJ whole genome shotgun (WGS) entry which is preliminary data.</text>
</comment>
<evidence type="ECO:0000256" key="1">
    <source>
        <dbReference type="SAM" id="MobiDB-lite"/>
    </source>
</evidence>
<organism evidence="2 3">
    <name type="scientific">Araneus ventricosus</name>
    <name type="common">Orbweaver spider</name>
    <name type="synonym">Epeira ventricosa</name>
    <dbReference type="NCBI Taxonomy" id="182803"/>
    <lineage>
        <taxon>Eukaryota</taxon>
        <taxon>Metazoa</taxon>
        <taxon>Ecdysozoa</taxon>
        <taxon>Arthropoda</taxon>
        <taxon>Chelicerata</taxon>
        <taxon>Arachnida</taxon>
        <taxon>Araneae</taxon>
        <taxon>Araneomorphae</taxon>
        <taxon>Entelegynae</taxon>
        <taxon>Araneoidea</taxon>
        <taxon>Araneidae</taxon>
        <taxon>Araneus</taxon>
    </lineage>
</organism>